<feature type="region of interest" description="Disordered" evidence="1">
    <location>
        <begin position="89"/>
        <end position="108"/>
    </location>
</feature>
<gene>
    <name evidence="3" type="ORF">FZEAL_3874</name>
</gene>
<evidence type="ECO:0000256" key="1">
    <source>
        <dbReference type="SAM" id="MobiDB-lite"/>
    </source>
</evidence>
<evidence type="ECO:0000313" key="3">
    <source>
        <dbReference type="EMBL" id="KAF4980012.1"/>
    </source>
</evidence>
<reference evidence="3" key="2">
    <citation type="submission" date="2020-05" db="EMBL/GenBank/DDBJ databases">
        <authorList>
            <person name="Kim H.-S."/>
            <person name="Proctor R.H."/>
            <person name="Brown D.W."/>
        </authorList>
    </citation>
    <scope>NUCLEOTIDE SEQUENCE</scope>
    <source>
        <strain evidence="3">NRRL 22465</strain>
    </source>
</reference>
<feature type="signal peptide" evidence="2">
    <location>
        <begin position="1"/>
        <end position="18"/>
    </location>
</feature>
<sequence>MKTSLCSLLLFSVASVLSQTVDDVSPAAQRPQQPGSPRQSASRHDHLQAWDEVLKTRGTAESDDRLADFLESLTHDEFETWSQLHHSLLEQDSPPVDAQEREEVPELR</sequence>
<name>A0A8H4UMS4_9HYPO</name>
<reference evidence="3" key="1">
    <citation type="journal article" date="2020" name="BMC Genomics">
        <title>Correction to: Identification and distribution of gene clusters required for synthesis of sphingolipid metabolism inhibitors in diverse species of the filamentous fungus Fusarium.</title>
        <authorList>
            <person name="Kim H.S."/>
            <person name="Lohmar J.M."/>
            <person name="Busman M."/>
            <person name="Brown D.W."/>
            <person name="Naumann T.A."/>
            <person name="Divon H.H."/>
            <person name="Lysoe E."/>
            <person name="Uhlig S."/>
            <person name="Proctor R.H."/>
        </authorList>
    </citation>
    <scope>NUCLEOTIDE SEQUENCE</scope>
    <source>
        <strain evidence="3">NRRL 22465</strain>
    </source>
</reference>
<dbReference type="OrthoDB" id="10536438at2759"/>
<proteinExistence type="predicted"/>
<feature type="compositionally biased region" description="Low complexity" evidence="1">
    <location>
        <begin position="25"/>
        <end position="40"/>
    </location>
</feature>
<keyword evidence="4" id="KW-1185">Reference proteome</keyword>
<organism evidence="3 4">
    <name type="scientific">Fusarium zealandicum</name>
    <dbReference type="NCBI Taxonomy" id="1053134"/>
    <lineage>
        <taxon>Eukaryota</taxon>
        <taxon>Fungi</taxon>
        <taxon>Dikarya</taxon>
        <taxon>Ascomycota</taxon>
        <taxon>Pezizomycotina</taxon>
        <taxon>Sordariomycetes</taxon>
        <taxon>Hypocreomycetidae</taxon>
        <taxon>Hypocreales</taxon>
        <taxon>Nectriaceae</taxon>
        <taxon>Fusarium</taxon>
        <taxon>Fusarium staphyleae species complex</taxon>
    </lineage>
</organism>
<evidence type="ECO:0000256" key="2">
    <source>
        <dbReference type="SAM" id="SignalP"/>
    </source>
</evidence>
<feature type="region of interest" description="Disordered" evidence="1">
    <location>
        <begin position="22"/>
        <end position="49"/>
    </location>
</feature>
<dbReference type="EMBL" id="JABEYC010000260">
    <property type="protein sequence ID" value="KAF4980012.1"/>
    <property type="molecule type" value="Genomic_DNA"/>
</dbReference>
<evidence type="ECO:0000313" key="4">
    <source>
        <dbReference type="Proteomes" id="UP000635477"/>
    </source>
</evidence>
<keyword evidence="2" id="KW-0732">Signal</keyword>
<dbReference type="AlphaFoldDB" id="A0A8H4UMS4"/>
<dbReference type="Proteomes" id="UP000635477">
    <property type="component" value="Unassembled WGS sequence"/>
</dbReference>
<feature type="chain" id="PRO_5034931376" evidence="2">
    <location>
        <begin position="19"/>
        <end position="108"/>
    </location>
</feature>
<comment type="caution">
    <text evidence="3">The sequence shown here is derived from an EMBL/GenBank/DDBJ whole genome shotgun (WGS) entry which is preliminary data.</text>
</comment>
<feature type="compositionally biased region" description="Basic and acidic residues" evidence="1">
    <location>
        <begin position="98"/>
        <end position="108"/>
    </location>
</feature>
<accession>A0A8H4UMS4</accession>
<protein>
    <submittedName>
        <fullName evidence="3">Uncharacterized protein</fullName>
    </submittedName>
</protein>